<dbReference type="NCBIfam" id="TIGR01509">
    <property type="entry name" value="HAD-SF-IA-v3"/>
    <property type="match status" value="1"/>
</dbReference>
<dbReference type="SFLD" id="SFLDS00003">
    <property type="entry name" value="Haloacid_Dehalogenase"/>
    <property type="match status" value="1"/>
</dbReference>
<dbReference type="InterPro" id="IPR006439">
    <property type="entry name" value="HAD-SF_hydro_IA"/>
</dbReference>
<dbReference type="PANTHER" id="PTHR43885">
    <property type="entry name" value="HALOACID DEHALOGENASE-LIKE HYDROLASE"/>
    <property type="match status" value="1"/>
</dbReference>
<dbReference type="InterPro" id="IPR036412">
    <property type="entry name" value="HAD-like_sf"/>
</dbReference>
<dbReference type="PANTHER" id="PTHR43885:SF1">
    <property type="entry name" value="SUPERFAMILY HYDROLASE, PUTATIVE (AFU_ORTHOLOGUE AFUA_4G13290)-RELATED"/>
    <property type="match status" value="1"/>
</dbReference>
<dbReference type="CDD" id="cd07505">
    <property type="entry name" value="HAD_BPGM-like"/>
    <property type="match status" value="1"/>
</dbReference>
<protein>
    <submittedName>
        <fullName evidence="1">Uncharacterized protein</fullName>
    </submittedName>
</protein>
<dbReference type="Pfam" id="PF00702">
    <property type="entry name" value="Hydrolase"/>
    <property type="match status" value="1"/>
</dbReference>
<dbReference type="Gene3D" id="1.10.260.80">
    <property type="match status" value="1"/>
</dbReference>
<dbReference type="InterPro" id="IPR023214">
    <property type="entry name" value="HAD_sf"/>
</dbReference>
<reference evidence="1" key="1">
    <citation type="submission" date="2022-10" db="EMBL/GenBank/DDBJ databases">
        <authorList>
            <person name="Byrne P K."/>
        </authorList>
    </citation>
    <scope>NUCLEOTIDE SEQUENCE</scope>
    <source>
        <strain evidence="1">CBS7001</strain>
    </source>
</reference>
<dbReference type="SFLD" id="SFLDG01129">
    <property type="entry name" value="C1.5:_HAD__Beta-PGM__Phosphata"/>
    <property type="match status" value="1"/>
</dbReference>
<dbReference type="NCBIfam" id="TIGR01549">
    <property type="entry name" value="HAD-SF-IA-v1"/>
    <property type="match status" value="1"/>
</dbReference>
<dbReference type="Gene3D" id="3.40.50.1000">
    <property type="entry name" value="HAD superfamily/HAD-like"/>
    <property type="match status" value="1"/>
</dbReference>
<dbReference type="Proteomes" id="UP001162090">
    <property type="component" value="Chromosome 8"/>
</dbReference>
<dbReference type="AlphaFoldDB" id="A0AA35NRL4"/>
<name>A0AA35NRL4_SACUV</name>
<gene>
    <name evidence="1" type="primary">SUVC08G1680</name>
    <name evidence="1" type="ORF">SUVC_08G1680</name>
</gene>
<sequence>MTKLQGLKGLKHIKAVVFDMDGTLCLPQPWMFPAMRNAIGLHDKSVDILHFIETLPTEKERKEAHNQIELVEAKAMKEMQPQPSLVDLVKYLTRHGISKNICTRNVGAPVETFVARFIPSEFSKFDYIITRDFKPTKPQPDPLQHIASKLNLSPSEMIMVGDSYDDMKSGRSAGCLTVLLKNHLNGHLLLEHKELVDVSVEDLSEIIKLIQNLNNSTL</sequence>
<dbReference type="GO" id="GO:0016791">
    <property type="term" value="F:phosphatase activity"/>
    <property type="evidence" value="ECO:0007669"/>
    <property type="project" value="UniProtKB-ARBA"/>
</dbReference>
<evidence type="ECO:0000313" key="1">
    <source>
        <dbReference type="EMBL" id="CAI4064230.1"/>
    </source>
</evidence>
<evidence type="ECO:0000313" key="2">
    <source>
        <dbReference type="Proteomes" id="UP001162090"/>
    </source>
</evidence>
<organism evidence="1 2">
    <name type="scientific">Saccharomyces uvarum</name>
    <name type="common">Yeast</name>
    <name type="synonym">Saccharomyces bayanus var. uvarum</name>
    <dbReference type="NCBI Taxonomy" id="230603"/>
    <lineage>
        <taxon>Eukaryota</taxon>
        <taxon>Fungi</taxon>
        <taxon>Dikarya</taxon>
        <taxon>Ascomycota</taxon>
        <taxon>Saccharomycotina</taxon>
        <taxon>Saccharomycetes</taxon>
        <taxon>Saccharomycetales</taxon>
        <taxon>Saccharomycetaceae</taxon>
        <taxon>Saccharomyces</taxon>
    </lineage>
</organism>
<dbReference type="EMBL" id="OX365919">
    <property type="protein sequence ID" value="CAI4064230.1"/>
    <property type="molecule type" value="Genomic_DNA"/>
</dbReference>
<proteinExistence type="predicted"/>
<dbReference type="SUPFAM" id="SSF56784">
    <property type="entry name" value="HAD-like"/>
    <property type="match status" value="1"/>
</dbReference>
<accession>A0AA35NRL4</accession>